<protein>
    <submittedName>
        <fullName evidence="9">ABC transporter permease subunit</fullName>
    </submittedName>
</protein>
<feature type="transmembrane region" description="Helical" evidence="7">
    <location>
        <begin position="105"/>
        <end position="130"/>
    </location>
</feature>
<dbReference type="PANTHER" id="PTHR43227">
    <property type="entry name" value="BLL4140 PROTEIN"/>
    <property type="match status" value="1"/>
</dbReference>
<dbReference type="Pfam" id="PF00528">
    <property type="entry name" value="BPD_transp_1"/>
    <property type="match status" value="1"/>
</dbReference>
<dbReference type="SUPFAM" id="SSF161098">
    <property type="entry name" value="MetI-like"/>
    <property type="match status" value="2"/>
</dbReference>
<feature type="transmembrane region" description="Helical" evidence="7">
    <location>
        <begin position="292"/>
        <end position="312"/>
    </location>
</feature>
<feature type="domain" description="ABC transmembrane type-1" evidence="8">
    <location>
        <begin position="253"/>
        <end position="450"/>
    </location>
</feature>
<dbReference type="GO" id="GO:0005886">
    <property type="term" value="C:plasma membrane"/>
    <property type="evidence" value="ECO:0007669"/>
    <property type="project" value="UniProtKB-SubCell"/>
</dbReference>
<comment type="caution">
    <text evidence="9">The sequence shown here is derived from an EMBL/GenBank/DDBJ whole genome shotgun (WGS) entry which is preliminary data.</text>
</comment>
<feature type="transmembrane region" description="Helical" evidence="7">
    <location>
        <begin position="324"/>
        <end position="346"/>
    </location>
</feature>
<proteinExistence type="inferred from homology"/>
<evidence type="ECO:0000256" key="2">
    <source>
        <dbReference type="ARBA" id="ARBA00022448"/>
    </source>
</evidence>
<keyword evidence="6 7" id="KW-0472">Membrane</keyword>
<comment type="similarity">
    <text evidence="7">Belongs to the binding-protein-dependent transport system permease family.</text>
</comment>
<dbReference type="PROSITE" id="PS50928">
    <property type="entry name" value="ABC_TM1"/>
    <property type="match status" value="1"/>
</dbReference>
<evidence type="ECO:0000259" key="8">
    <source>
        <dbReference type="PROSITE" id="PS50928"/>
    </source>
</evidence>
<organism evidence="9 10">
    <name type="scientific">Candidatus Mediterraneibacter faecigallinarum</name>
    <dbReference type="NCBI Taxonomy" id="2838669"/>
    <lineage>
        <taxon>Bacteria</taxon>
        <taxon>Bacillati</taxon>
        <taxon>Bacillota</taxon>
        <taxon>Clostridia</taxon>
        <taxon>Lachnospirales</taxon>
        <taxon>Lachnospiraceae</taxon>
        <taxon>Mediterraneibacter</taxon>
    </lineage>
</organism>
<feature type="transmembrane region" description="Helical" evidence="7">
    <location>
        <begin position="70"/>
        <end position="93"/>
    </location>
</feature>
<keyword evidence="5 7" id="KW-1133">Transmembrane helix</keyword>
<sequence>MSRKREMSPKLNRTGWCFVIPSVILIILFVFYPMVQALITSFQTGAGNNLTFAGIANYKRLLTDTTFRKALFNTVLYLIVQVPIMILLALVISSMLNNKKLKFKGFFRTAIFLPCVTSLVAYSIVFKSLFATDGFVNAILMKLNLIAEPISWITDPVWAKILIILAITWRWTGYNMVFYLSGLQGIDDSIYEAADIDGAGAFEKFKSITLPMLKPIILFTTINSTIGTLLPGTYFLENLKTLLGSDLQYLTAYKNSLIIAVVTTALAMIVSSAAGYAFVVYKTKARERVFSIVLLSMMVPFAALMVPLFRLFSKFNELGPLKVIGLNTPMSVIIIAIATAFLIFFFRQNTQSFPKELIEAARIDGLSEAGIFFRVFIPTNKSCYAAAIVVTFMTSWNNYLWPLIALQSPEKRTLPLVMAAMGSSYTPDYGMMMTAVVLATIPTALIFFLMQKQFVAGMTGSVKG</sequence>
<feature type="transmembrane region" description="Helical" evidence="7">
    <location>
        <begin position="429"/>
        <end position="449"/>
    </location>
</feature>
<feature type="transmembrane region" description="Helical" evidence="7">
    <location>
        <begin position="216"/>
        <end position="236"/>
    </location>
</feature>
<reference evidence="9" key="1">
    <citation type="journal article" date="2021" name="PeerJ">
        <title>Extensive microbial diversity within the chicken gut microbiome revealed by metagenomics and culture.</title>
        <authorList>
            <person name="Gilroy R."/>
            <person name="Ravi A."/>
            <person name="Getino M."/>
            <person name="Pursley I."/>
            <person name="Horton D.L."/>
            <person name="Alikhan N.F."/>
            <person name="Baker D."/>
            <person name="Gharbi K."/>
            <person name="Hall N."/>
            <person name="Watson M."/>
            <person name="Adriaenssens E.M."/>
            <person name="Foster-Nyarko E."/>
            <person name="Jarju S."/>
            <person name="Secka A."/>
            <person name="Antonio M."/>
            <person name="Oren A."/>
            <person name="Chaudhuri R.R."/>
            <person name="La Ragione R."/>
            <person name="Hildebrand F."/>
            <person name="Pallen M.J."/>
        </authorList>
    </citation>
    <scope>NUCLEOTIDE SEQUENCE</scope>
    <source>
        <strain evidence="9">ChiGjej1B1-1692</strain>
    </source>
</reference>
<feature type="transmembrane region" description="Helical" evidence="7">
    <location>
        <begin position="256"/>
        <end position="280"/>
    </location>
</feature>
<dbReference type="EMBL" id="DWWK01000062">
    <property type="protein sequence ID" value="HJC38335.1"/>
    <property type="molecule type" value="Genomic_DNA"/>
</dbReference>
<evidence type="ECO:0000256" key="7">
    <source>
        <dbReference type="RuleBase" id="RU363032"/>
    </source>
</evidence>
<comment type="subcellular location">
    <subcellularLocation>
        <location evidence="1 7">Cell membrane</location>
        <topology evidence="1 7">Multi-pass membrane protein</topology>
    </subcellularLocation>
</comment>
<dbReference type="AlphaFoldDB" id="A0A9D2NTP7"/>
<dbReference type="InterPro" id="IPR050809">
    <property type="entry name" value="UgpAE/MalFG_permease"/>
</dbReference>
<dbReference type="GO" id="GO:0055085">
    <property type="term" value="P:transmembrane transport"/>
    <property type="evidence" value="ECO:0007669"/>
    <property type="project" value="InterPro"/>
</dbReference>
<evidence type="ECO:0000256" key="1">
    <source>
        <dbReference type="ARBA" id="ARBA00004651"/>
    </source>
</evidence>
<evidence type="ECO:0000313" key="9">
    <source>
        <dbReference type="EMBL" id="HJC38335.1"/>
    </source>
</evidence>
<accession>A0A9D2NTP7</accession>
<dbReference type="PANTHER" id="PTHR43227:SF7">
    <property type="entry name" value="ARABINOOLIGOSACCHARIDES TRANSPORT SYSTEM PERMEASE PROTEIN ARAP"/>
    <property type="match status" value="1"/>
</dbReference>
<keyword evidence="4 7" id="KW-0812">Transmembrane</keyword>
<name>A0A9D2NTP7_9FIRM</name>
<dbReference type="InterPro" id="IPR000515">
    <property type="entry name" value="MetI-like"/>
</dbReference>
<feature type="transmembrane region" description="Helical" evidence="7">
    <location>
        <begin position="12"/>
        <end position="32"/>
    </location>
</feature>
<evidence type="ECO:0000256" key="6">
    <source>
        <dbReference type="ARBA" id="ARBA00023136"/>
    </source>
</evidence>
<dbReference type="Proteomes" id="UP000823894">
    <property type="component" value="Unassembled WGS sequence"/>
</dbReference>
<evidence type="ECO:0000256" key="5">
    <source>
        <dbReference type="ARBA" id="ARBA00022989"/>
    </source>
</evidence>
<feature type="transmembrane region" description="Helical" evidence="7">
    <location>
        <begin position="383"/>
        <end position="401"/>
    </location>
</feature>
<reference evidence="9" key="2">
    <citation type="submission" date="2021-04" db="EMBL/GenBank/DDBJ databases">
        <authorList>
            <person name="Gilroy R."/>
        </authorList>
    </citation>
    <scope>NUCLEOTIDE SEQUENCE</scope>
    <source>
        <strain evidence="9">ChiGjej1B1-1692</strain>
    </source>
</reference>
<evidence type="ECO:0000256" key="3">
    <source>
        <dbReference type="ARBA" id="ARBA00022475"/>
    </source>
</evidence>
<evidence type="ECO:0000313" key="10">
    <source>
        <dbReference type="Proteomes" id="UP000823894"/>
    </source>
</evidence>
<dbReference type="Gene3D" id="1.10.3720.10">
    <property type="entry name" value="MetI-like"/>
    <property type="match status" value="2"/>
</dbReference>
<dbReference type="InterPro" id="IPR035906">
    <property type="entry name" value="MetI-like_sf"/>
</dbReference>
<keyword evidence="3" id="KW-1003">Cell membrane</keyword>
<keyword evidence="2 7" id="KW-0813">Transport</keyword>
<gene>
    <name evidence="9" type="ORF">H9757_04645</name>
</gene>
<evidence type="ECO:0000256" key="4">
    <source>
        <dbReference type="ARBA" id="ARBA00022692"/>
    </source>
</evidence>
<dbReference type="CDD" id="cd06261">
    <property type="entry name" value="TM_PBP2"/>
    <property type="match status" value="2"/>
</dbReference>